<dbReference type="InterPro" id="IPR036830">
    <property type="entry name" value="PP_kinase_middle_dom_sf"/>
</dbReference>
<dbReference type="Pfam" id="PF02503">
    <property type="entry name" value="PP_kinase"/>
    <property type="match status" value="1"/>
</dbReference>
<dbReference type="NCBIfam" id="TIGR03705">
    <property type="entry name" value="poly_P_kin"/>
    <property type="match status" value="1"/>
</dbReference>
<comment type="similarity">
    <text evidence="6 7">Belongs to the polyphosphate kinase 1 (PPK1) family.</text>
</comment>
<dbReference type="RefSeq" id="WP_090662497.1">
    <property type="nucleotide sequence ID" value="NZ_FOXQ01000015.1"/>
</dbReference>
<feature type="binding site" evidence="6">
    <location>
        <position position="582"/>
    </location>
    <ligand>
        <name>ATP</name>
        <dbReference type="ChEBI" id="CHEBI:30616"/>
    </ligand>
</feature>
<dbReference type="PANTHER" id="PTHR30218:SF0">
    <property type="entry name" value="POLYPHOSPHATE KINASE"/>
    <property type="match status" value="1"/>
</dbReference>
<comment type="function">
    <text evidence="6 7">Catalyzes the reversible transfer of the terminal phosphate of ATP to form a long-chain polyphosphate (polyP).</text>
</comment>
<feature type="binding site" evidence="6">
    <location>
        <position position="44"/>
    </location>
    <ligand>
        <name>ATP</name>
        <dbReference type="ChEBI" id="CHEBI:30616"/>
    </ligand>
</feature>
<dbReference type="SUPFAM" id="SSF140356">
    <property type="entry name" value="PPK N-terminal domain-like"/>
    <property type="match status" value="1"/>
</dbReference>
<dbReference type="HAMAP" id="MF_00347">
    <property type="entry name" value="Polyphosphate_kinase"/>
    <property type="match status" value="1"/>
</dbReference>
<evidence type="ECO:0000259" key="11">
    <source>
        <dbReference type="Pfam" id="PF17941"/>
    </source>
</evidence>
<dbReference type="Pfam" id="PF13090">
    <property type="entry name" value="PP_kinase_C"/>
    <property type="match status" value="1"/>
</dbReference>
<feature type="binding site" evidence="6">
    <location>
        <position position="554"/>
    </location>
    <ligand>
        <name>ATP</name>
        <dbReference type="ChEBI" id="CHEBI:30616"/>
    </ligand>
</feature>
<dbReference type="GO" id="GO:0046872">
    <property type="term" value="F:metal ion binding"/>
    <property type="evidence" value="ECO:0007669"/>
    <property type="project" value="UniProtKB-KW"/>
</dbReference>
<dbReference type="InterPro" id="IPR025198">
    <property type="entry name" value="PPK_N_dom"/>
</dbReference>
<dbReference type="EC" id="2.7.4.1" evidence="6 7"/>
<proteinExistence type="inferred from homology"/>
<dbReference type="PANTHER" id="PTHR30218">
    <property type="entry name" value="POLYPHOSPHATE KINASE"/>
    <property type="match status" value="1"/>
</dbReference>
<dbReference type="InterPro" id="IPR041108">
    <property type="entry name" value="PP_kinase_C_1"/>
</dbReference>
<keyword evidence="2 6" id="KW-0808">Transferase</keyword>
<dbReference type="GO" id="GO:0008976">
    <property type="term" value="F:polyphosphate kinase activity"/>
    <property type="evidence" value="ECO:0007669"/>
    <property type="project" value="UniProtKB-UniRule"/>
</dbReference>
<feature type="binding site" evidence="6">
    <location>
        <position position="393"/>
    </location>
    <ligand>
        <name>Mg(2+)</name>
        <dbReference type="ChEBI" id="CHEBI:18420"/>
    </ligand>
</feature>
<evidence type="ECO:0000256" key="4">
    <source>
        <dbReference type="ARBA" id="ARBA00022777"/>
    </source>
</evidence>
<evidence type="ECO:0000256" key="7">
    <source>
        <dbReference type="RuleBase" id="RU003800"/>
    </source>
</evidence>
<dbReference type="Pfam" id="PF17941">
    <property type="entry name" value="PP_kinase_C_1"/>
    <property type="match status" value="1"/>
</dbReference>
<sequence length="678" mass="78854">MTESRFFSRDISWLSFNERVLNEALNEQLLLGERLKFLSIYSSNLDEFYRVRMPVLMAKKIYALNKKTTRPELLDAASEFDEARNIIHRQQEYYGDILVNKLIPLLAEKKITWLYGKSIPEWLNNTLRQYFFSTIAAFLQVNYLSEKSNFFPQNNKLYFLVSFDNLHEDAAIINIPSDELPRFFSVEKDEQRYIVFIDDIIKQNLQYLFQEKKIEHCFSFKITRDADLFLEDELPETLAEKIEKQVTKRDFGKATRLLYERQIPLRQLQLLCNQFKTAVSNTIEGGRYHNLKDIMALPLPKYLFDVKQPSINLQLIDKTLHGLILEKDIMLHTPYDNYDTVLRFFNEAAIDKQTEEIYITFYRIATNSRIAHALITAAKNGKKVFVFDELKARFDEENNLRWAKKMKAAGVKVIYSIPRLKVHAKIALVKKRGTKHVALLATGNMNETTAKVYTDHQLFTAHKPIIHELEMLFHFLDKRKKPGINDALSFEHLLVAQFNLQQKFLALIQQEIDNAVNGLPASICIKLNNIEEQTLINKLYEASNAGVKINLIVRSICCLIPGVKGMSENITVKRIVGKYLEHGRVFIFHNNGDIKVFAGSADWMNRNIYTRIEVCFPVYDEAIKQELIDIINIEWSDNVQAVYINEYLNNVPVAGNENEKPVNSQQAIYDYLKEKTGV</sequence>
<dbReference type="Proteomes" id="UP000199031">
    <property type="component" value="Unassembled WGS sequence"/>
</dbReference>
<dbReference type="STRING" id="1465490.SAMN05444277_11567"/>
<dbReference type="GO" id="GO:0009358">
    <property type="term" value="C:polyphosphate kinase complex"/>
    <property type="evidence" value="ECO:0007669"/>
    <property type="project" value="InterPro"/>
</dbReference>
<dbReference type="EMBL" id="FOXQ01000015">
    <property type="protein sequence ID" value="SFQ50162.1"/>
    <property type="molecule type" value="Genomic_DNA"/>
</dbReference>
<feature type="active site" description="Phosphohistidine intermediate" evidence="6">
    <location>
        <position position="423"/>
    </location>
</feature>
<keyword evidence="6" id="KW-0460">Magnesium</keyword>
<evidence type="ECO:0000259" key="10">
    <source>
        <dbReference type="Pfam" id="PF13090"/>
    </source>
</evidence>
<dbReference type="PIRSF" id="PIRSF015589">
    <property type="entry name" value="PP_kinase"/>
    <property type="match status" value="1"/>
</dbReference>
<feature type="binding site" evidence="6">
    <location>
        <position position="453"/>
    </location>
    <ligand>
        <name>ATP</name>
        <dbReference type="ChEBI" id="CHEBI:30616"/>
    </ligand>
</feature>
<dbReference type="AlphaFoldDB" id="A0A1I5Z147"/>
<gene>
    <name evidence="6" type="primary">ppk</name>
    <name evidence="12" type="ORF">SAMN05444277_11567</name>
</gene>
<evidence type="ECO:0000256" key="2">
    <source>
        <dbReference type="ARBA" id="ARBA00022679"/>
    </source>
</evidence>
<dbReference type="GO" id="GO:0006799">
    <property type="term" value="P:polyphosphate biosynthetic process"/>
    <property type="evidence" value="ECO:0007669"/>
    <property type="project" value="UniProtKB-UniRule"/>
</dbReference>
<name>A0A1I5Z147_9BACT</name>
<evidence type="ECO:0000256" key="5">
    <source>
        <dbReference type="ARBA" id="ARBA00022840"/>
    </source>
</evidence>
<dbReference type="InterPro" id="IPR025200">
    <property type="entry name" value="PPK_C_dom2"/>
</dbReference>
<comment type="cofactor">
    <cofactor evidence="6">
        <name>Mg(2+)</name>
        <dbReference type="ChEBI" id="CHEBI:18420"/>
    </cofactor>
</comment>
<feature type="domain" description="Polyphosphate kinase middle" evidence="8">
    <location>
        <begin position="125"/>
        <end position="297"/>
    </location>
</feature>
<dbReference type="Pfam" id="PF13089">
    <property type="entry name" value="PP_kinase_N"/>
    <property type="match status" value="1"/>
</dbReference>
<keyword evidence="3 6" id="KW-0547">Nucleotide-binding</keyword>
<evidence type="ECO:0000256" key="1">
    <source>
        <dbReference type="ARBA" id="ARBA00022553"/>
    </source>
</evidence>
<keyword evidence="6" id="KW-0479">Metal-binding</keyword>
<dbReference type="InterPro" id="IPR036832">
    <property type="entry name" value="PPK_N_dom_sf"/>
</dbReference>
<keyword evidence="13" id="KW-1185">Reference proteome</keyword>
<dbReference type="Gene3D" id="1.20.58.310">
    <property type="entry name" value="Polyphosphate kinase N-terminal domain"/>
    <property type="match status" value="1"/>
</dbReference>
<dbReference type="GO" id="GO:0005524">
    <property type="term" value="F:ATP binding"/>
    <property type="evidence" value="ECO:0007669"/>
    <property type="project" value="UniProtKB-KW"/>
</dbReference>
<comment type="PTM">
    <text evidence="6 7">An intermediate of this reaction is the autophosphorylated ppk in which a phosphate is covalently linked to a histidine residue through a N-P bond.</text>
</comment>
<feature type="domain" description="Polyphosphate kinase C-terminal" evidence="11">
    <location>
        <begin position="323"/>
        <end position="481"/>
    </location>
</feature>
<dbReference type="SUPFAM" id="SSF56024">
    <property type="entry name" value="Phospholipase D/nuclease"/>
    <property type="match status" value="2"/>
</dbReference>
<keyword evidence="4 6" id="KW-0418">Kinase</keyword>
<evidence type="ECO:0000313" key="13">
    <source>
        <dbReference type="Proteomes" id="UP000199031"/>
    </source>
</evidence>
<dbReference type="InterPro" id="IPR024953">
    <property type="entry name" value="PP_kinase_middle"/>
</dbReference>
<evidence type="ECO:0000313" key="12">
    <source>
        <dbReference type="EMBL" id="SFQ50162.1"/>
    </source>
</evidence>
<dbReference type="Gene3D" id="3.30.1840.10">
    <property type="entry name" value="Polyphosphate kinase middle domain"/>
    <property type="match status" value="1"/>
</dbReference>
<dbReference type="NCBIfam" id="NF003917">
    <property type="entry name" value="PRK05443.1-1"/>
    <property type="match status" value="1"/>
</dbReference>
<dbReference type="OrthoDB" id="9761456at2"/>
<evidence type="ECO:0000259" key="8">
    <source>
        <dbReference type="Pfam" id="PF02503"/>
    </source>
</evidence>
<dbReference type="CDD" id="cd09167">
    <property type="entry name" value="PLDc_EcPPK1_C2_like"/>
    <property type="match status" value="1"/>
</dbReference>
<keyword evidence="1 6" id="KW-0597">Phosphoprotein</keyword>
<feature type="binding site" evidence="6">
    <location>
        <position position="363"/>
    </location>
    <ligand>
        <name>Mg(2+)</name>
        <dbReference type="ChEBI" id="CHEBI:18420"/>
    </ligand>
</feature>
<evidence type="ECO:0000256" key="6">
    <source>
        <dbReference type="HAMAP-Rule" id="MF_00347"/>
    </source>
</evidence>
<dbReference type="InterPro" id="IPR003414">
    <property type="entry name" value="PP_kinase"/>
</dbReference>
<evidence type="ECO:0000256" key="3">
    <source>
        <dbReference type="ARBA" id="ARBA00022741"/>
    </source>
</evidence>
<feature type="domain" description="Polyphosphate kinase C-terminal" evidence="10">
    <location>
        <begin position="493"/>
        <end position="665"/>
    </location>
</feature>
<reference evidence="12 13" key="1">
    <citation type="submission" date="2016-10" db="EMBL/GenBank/DDBJ databases">
        <authorList>
            <person name="de Groot N.N."/>
        </authorList>
    </citation>
    <scope>NUCLEOTIDE SEQUENCE [LARGE SCALE GENOMIC DNA]</scope>
    <source>
        <strain evidence="12 13">DSM 28286</strain>
    </source>
</reference>
<dbReference type="SUPFAM" id="SSF143724">
    <property type="entry name" value="PHP14-like"/>
    <property type="match status" value="1"/>
</dbReference>
<feature type="domain" description="Polyphosphate kinase N-terminal" evidence="9">
    <location>
        <begin position="6"/>
        <end position="112"/>
    </location>
</feature>
<dbReference type="Gene3D" id="3.30.870.10">
    <property type="entry name" value="Endonuclease Chain A"/>
    <property type="match status" value="2"/>
</dbReference>
<evidence type="ECO:0000259" key="9">
    <source>
        <dbReference type="Pfam" id="PF13089"/>
    </source>
</evidence>
<keyword evidence="5 6" id="KW-0067">ATP-binding</keyword>
<protein>
    <recommendedName>
        <fullName evidence="6 7">Polyphosphate kinase</fullName>
        <ecNumber evidence="6 7">2.7.4.1</ecNumber>
    </recommendedName>
    <alternativeName>
        <fullName evidence="6">ATP-polyphosphate phosphotransferase</fullName>
    </alternativeName>
    <alternativeName>
        <fullName evidence="6">Polyphosphoric acid kinase</fullName>
    </alternativeName>
</protein>
<accession>A0A1I5Z147</accession>
<organism evidence="12 13">
    <name type="scientific">Parafilimonas terrae</name>
    <dbReference type="NCBI Taxonomy" id="1465490"/>
    <lineage>
        <taxon>Bacteria</taxon>
        <taxon>Pseudomonadati</taxon>
        <taxon>Bacteroidota</taxon>
        <taxon>Chitinophagia</taxon>
        <taxon>Chitinophagales</taxon>
        <taxon>Chitinophagaceae</taxon>
        <taxon>Parafilimonas</taxon>
    </lineage>
</organism>
<comment type="catalytic activity">
    <reaction evidence="6 7">
        <text>[phosphate](n) + ATP = [phosphate](n+1) + ADP</text>
        <dbReference type="Rhea" id="RHEA:19573"/>
        <dbReference type="Rhea" id="RHEA-COMP:9859"/>
        <dbReference type="Rhea" id="RHEA-COMP:14280"/>
        <dbReference type="ChEBI" id="CHEBI:16838"/>
        <dbReference type="ChEBI" id="CHEBI:30616"/>
        <dbReference type="ChEBI" id="CHEBI:456216"/>
        <dbReference type="EC" id="2.7.4.1"/>
    </reaction>
</comment>